<dbReference type="Proteomes" id="UP000183569">
    <property type="component" value="Unassembled WGS sequence"/>
</dbReference>
<sequence length="296" mass="34721">MVLRNVFAWLYGWEPCDFATYKMVWQQFGGSVCTHPDVLQFLSAETGAKLDFYVIRRKQVYVGACYAVKGSLSLQDRRYPFVFDDIMLPLQTKKVGYLPTVTKRLSPHHRTDFLNVLFSRYLKNKLCYVKESLSKASQKKRNGEMKKFLACGGEIRWVNDFSDSELADIYIDVFKQRWQAKIYCFARDDLIRTFAALRHLLFGAVLFIHGRPCAFDIIFMAECDGYFYFDDINGGYSQDYPEFNLGSILLWVNICKAKELCLAKDKKFKFSLGVYKDYWHYKKQWCDILPLGRTLF</sequence>
<protein>
    <submittedName>
        <fullName evidence="1">Mig-14 protein</fullName>
    </submittedName>
</protein>
<organism evidence="1 2">
    <name type="scientific">Kosakonia sacchari</name>
    <dbReference type="NCBI Taxonomy" id="1158459"/>
    <lineage>
        <taxon>Bacteria</taxon>
        <taxon>Pseudomonadati</taxon>
        <taxon>Pseudomonadota</taxon>
        <taxon>Gammaproteobacteria</taxon>
        <taxon>Enterobacterales</taxon>
        <taxon>Enterobacteriaceae</taxon>
        <taxon>Kosakonia</taxon>
    </lineage>
</organism>
<evidence type="ECO:0000313" key="2">
    <source>
        <dbReference type="Proteomes" id="UP000183569"/>
    </source>
</evidence>
<dbReference type="RefSeq" id="WP_017459452.1">
    <property type="nucleotide sequence ID" value="NZ_FMUI01000013.1"/>
</dbReference>
<dbReference type="InterPro" id="IPR016181">
    <property type="entry name" value="Acyl_CoA_acyltransferase"/>
</dbReference>
<proteinExistence type="predicted"/>
<dbReference type="GeneID" id="23844204"/>
<evidence type="ECO:0000313" key="1">
    <source>
        <dbReference type="EMBL" id="SCX59097.1"/>
    </source>
</evidence>
<name>A0A1G4Z079_9ENTR</name>
<dbReference type="AlphaFoldDB" id="A0A1G4Z079"/>
<dbReference type="SUPFAM" id="SSF55729">
    <property type="entry name" value="Acyl-CoA N-acyltransferases (Nat)"/>
    <property type="match status" value="1"/>
</dbReference>
<gene>
    <name evidence="1" type="ORF">SAMN02927897_03741</name>
</gene>
<reference evidence="1 2" key="1">
    <citation type="submission" date="2016-10" db="EMBL/GenBank/DDBJ databases">
        <authorList>
            <person name="Varghese N."/>
            <person name="Submissions S."/>
        </authorList>
    </citation>
    <scope>NUCLEOTIDE SEQUENCE [LARGE SCALE GENOMIC DNA]</scope>
    <source>
        <strain evidence="1 2">CGMCC 1.12102</strain>
    </source>
</reference>
<dbReference type="EMBL" id="FMUI01000013">
    <property type="protein sequence ID" value="SCX59097.1"/>
    <property type="molecule type" value="Genomic_DNA"/>
</dbReference>
<dbReference type="InterPro" id="IPR009977">
    <property type="entry name" value="Mig-14"/>
</dbReference>
<comment type="caution">
    <text evidence="1">The sequence shown here is derived from an EMBL/GenBank/DDBJ whole genome shotgun (WGS) entry which is preliminary data.</text>
</comment>
<accession>A0A1G4Z079</accession>
<dbReference type="Pfam" id="PF07395">
    <property type="entry name" value="Mig-14"/>
    <property type="match status" value="1"/>
</dbReference>